<comment type="similarity">
    <text evidence="6">Belongs to the methylenetetrahydrofolate reductase family.</text>
</comment>
<name>A0A7Y6UQS5_9HYPH</name>
<dbReference type="SUPFAM" id="SSF51730">
    <property type="entry name" value="FAD-linked oxidoreductase"/>
    <property type="match status" value="1"/>
</dbReference>
<keyword evidence="3 6" id="KW-0285">Flavoprotein</keyword>
<gene>
    <name evidence="7" type="ORF">HT585_25935</name>
</gene>
<dbReference type="GO" id="GO:0006555">
    <property type="term" value="P:methionine metabolic process"/>
    <property type="evidence" value="ECO:0007669"/>
    <property type="project" value="InterPro"/>
</dbReference>
<evidence type="ECO:0000256" key="4">
    <source>
        <dbReference type="ARBA" id="ARBA00022827"/>
    </source>
</evidence>
<dbReference type="InterPro" id="IPR003171">
    <property type="entry name" value="Mehydrof_redctse-like"/>
</dbReference>
<sequence length="300" mass="32432">MSMTAFARHDLETALFRNYSLEITGKDIGQIEAARSAIPAGTPINIAFLGNETHAQRIEAAARIRQWGFEPVPIISSRRLRSVEDRDELLAGLIGAARPTRFMFVGGDPSSPAGPYKDSLDLIAGGIIADHGIVHVVIAGYPEGHPRIERARLWEALEQKIGLLKAHGCTMEITTQFGFDADAIVDWIAQVRARGIDVPIRIGVPGPADVKRLLRFAAQFGVASSAGIVGKYGFSLANLVNKVGPDRFMTRLEDGMRGRDLGTVLLHLYPFGGIGETVAWATGAAGRKMTERAHVIGDCR</sequence>
<comment type="pathway">
    <text evidence="2 6">One-carbon metabolism; tetrahydrofolate interconversion.</text>
</comment>
<proteinExistence type="inferred from homology"/>
<evidence type="ECO:0000256" key="1">
    <source>
        <dbReference type="ARBA" id="ARBA00001974"/>
    </source>
</evidence>
<dbReference type="GO" id="GO:0004489">
    <property type="term" value="F:methylenetetrahydrofolate reductase [NAD(P)H] activity"/>
    <property type="evidence" value="ECO:0007669"/>
    <property type="project" value="InterPro"/>
</dbReference>
<dbReference type="Gene3D" id="3.20.20.220">
    <property type="match status" value="1"/>
</dbReference>
<comment type="caution">
    <text evidence="7">The sequence shown here is derived from an EMBL/GenBank/DDBJ whole genome shotgun (WGS) entry which is preliminary data.</text>
</comment>
<comment type="cofactor">
    <cofactor evidence="1 6">
        <name>FAD</name>
        <dbReference type="ChEBI" id="CHEBI:57692"/>
    </cofactor>
</comment>
<evidence type="ECO:0000256" key="5">
    <source>
        <dbReference type="ARBA" id="ARBA00023002"/>
    </source>
</evidence>
<keyword evidence="5 6" id="KW-0560">Oxidoreductase</keyword>
<organism evidence="7 8">
    <name type="scientific">Ensifer oleiphilus</name>
    <dbReference type="NCBI Taxonomy" id="2742698"/>
    <lineage>
        <taxon>Bacteria</taxon>
        <taxon>Pseudomonadati</taxon>
        <taxon>Pseudomonadota</taxon>
        <taxon>Alphaproteobacteria</taxon>
        <taxon>Hyphomicrobiales</taxon>
        <taxon>Rhizobiaceae</taxon>
        <taxon>Sinorhizobium/Ensifer group</taxon>
        <taxon>Ensifer</taxon>
    </lineage>
</organism>
<dbReference type="EMBL" id="JABWDU010000008">
    <property type="protein sequence ID" value="NVD42314.1"/>
    <property type="molecule type" value="Genomic_DNA"/>
</dbReference>
<protein>
    <recommendedName>
        <fullName evidence="6">Methylenetetrahydrofolate reductase</fullName>
    </recommendedName>
</protein>
<evidence type="ECO:0000256" key="2">
    <source>
        <dbReference type="ARBA" id="ARBA00004777"/>
    </source>
</evidence>
<dbReference type="AlphaFoldDB" id="A0A7Y6UQS5"/>
<dbReference type="InterPro" id="IPR029041">
    <property type="entry name" value="FAD-linked_oxidoreductase-like"/>
</dbReference>
<accession>A0A7Y6UQS5</accession>
<dbReference type="Proteomes" id="UP000520198">
    <property type="component" value="Unassembled WGS sequence"/>
</dbReference>
<evidence type="ECO:0000256" key="3">
    <source>
        <dbReference type="ARBA" id="ARBA00022630"/>
    </source>
</evidence>
<evidence type="ECO:0000256" key="6">
    <source>
        <dbReference type="RuleBase" id="RU003862"/>
    </source>
</evidence>
<dbReference type="UniPathway" id="UPA00193"/>
<reference evidence="7 8" key="1">
    <citation type="submission" date="2020-06" db="EMBL/GenBank/DDBJ databases">
        <authorList>
            <person name="Grouzdev D.S."/>
        </authorList>
    </citation>
    <scope>NUCLEOTIDE SEQUENCE [LARGE SCALE GENOMIC DNA]</scope>
    <source>
        <strain evidence="7 8">HO-A22</strain>
    </source>
</reference>
<dbReference type="GO" id="GO:0035999">
    <property type="term" value="P:tetrahydrofolate interconversion"/>
    <property type="evidence" value="ECO:0007669"/>
    <property type="project" value="UniProtKB-UniPathway"/>
</dbReference>
<keyword evidence="4 6" id="KW-0274">FAD</keyword>
<evidence type="ECO:0000313" key="7">
    <source>
        <dbReference type="EMBL" id="NVD42314.1"/>
    </source>
</evidence>
<keyword evidence="8" id="KW-1185">Reference proteome</keyword>
<dbReference type="Pfam" id="PF02219">
    <property type="entry name" value="MTHFR"/>
    <property type="match status" value="1"/>
</dbReference>
<evidence type="ECO:0000313" key="8">
    <source>
        <dbReference type="Proteomes" id="UP000520198"/>
    </source>
</evidence>